<dbReference type="AlphaFoldDB" id="A0AAD4HWT8"/>
<comment type="similarity">
    <text evidence="1">Belongs to the peptidase S33 family.</text>
</comment>
<dbReference type="Gene3D" id="3.40.50.1820">
    <property type="entry name" value="alpha/beta hydrolase"/>
    <property type="match status" value="1"/>
</dbReference>
<dbReference type="InterPro" id="IPR029058">
    <property type="entry name" value="AB_hydrolase_fold"/>
</dbReference>
<accession>A0AAD4HWT8</accession>
<evidence type="ECO:0000256" key="3">
    <source>
        <dbReference type="SAM" id="SignalP"/>
    </source>
</evidence>
<dbReference type="InterPro" id="IPR013595">
    <property type="entry name" value="Pept_S33_TAP-like_C"/>
</dbReference>
<gene>
    <name evidence="6" type="ORF">NEMBOFW57_008059</name>
</gene>
<dbReference type="EMBL" id="JAHCVI010000004">
    <property type="protein sequence ID" value="KAG7285765.1"/>
    <property type="molecule type" value="Genomic_DNA"/>
</dbReference>
<sequence>MRVLSPIWTLWSSTLLLSPTAALQRPLRTRELDAAFDWTAIVPTHDLQYHPCYDTFQCARLQVPLDWTKHSNTTTNNNTAHAAIAIVTLPATVPPTDPAYAGPILINPGGPGGSGTEMALGIAAIIQSLVDVPGVRHYDILGFDPRGVALTTPSASCYASQFDRAADGMRADGMPSVLEGLGLKMKFEMARGVAGLCAQATAAAGAAGEASVFRYMSTASVARDMLEIVERVHALHKGNGTVGGKACGGGGKPKLQYLGFSYGSLLGNTFASMFPDRIGRIVVDGIVDGADYVAGTWQKNIDDGEAAIDIFYRTCFDAGSACVLRQSTDTSFSDIRVRVDALLRSLRTSPVSAIHNNRAPMITSYLVSETIRTALYTPIATYESLSRKLAGALAGNFTLMLSDDTVVRFSHPTDVCTEEKPNTSPPKSYNFADEASTGIICSDSQASAGTRDLAWAASTVGRVTNQSSTIGEAWSKVPLACAEWPFTPPYAFKGPFGSPAPKNGSDAAPLLILSTRTDHATPLANAFALSRLHGGSAVVVQESVGHCALMASVSLCTYGIVREYFHTGKVPANGTVCEAECAPAIPYKACPGLPA</sequence>
<dbReference type="Pfam" id="PF00561">
    <property type="entry name" value="Abhydrolase_1"/>
    <property type="match status" value="1"/>
</dbReference>
<evidence type="ECO:0000259" key="4">
    <source>
        <dbReference type="Pfam" id="PF00561"/>
    </source>
</evidence>
<feature type="domain" description="Peptidase S33 tripeptidyl aminopeptidase-like C-terminal" evidence="5">
    <location>
        <begin position="469"/>
        <end position="577"/>
    </location>
</feature>
<protein>
    <recommendedName>
        <fullName evidence="8">Peptidase S33 tripeptidyl aminopeptidase-like C-terminal domain-containing protein</fullName>
    </recommendedName>
</protein>
<evidence type="ECO:0000313" key="7">
    <source>
        <dbReference type="Proteomes" id="UP001197093"/>
    </source>
</evidence>
<dbReference type="InterPro" id="IPR000073">
    <property type="entry name" value="AB_hydrolase_1"/>
</dbReference>
<feature type="domain" description="AB hydrolase-1" evidence="4">
    <location>
        <begin position="103"/>
        <end position="286"/>
    </location>
</feature>
<proteinExistence type="inferred from homology"/>
<reference evidence="6" key="1">
    <citation type="submission" date="2023-02" db="EMBL/GenBank/DDBJ databases">
        <authorList>
            <person name="Palmer J.M."/>
        </authorList>
    </citation>
    <scope>NUCLEOTIDE SEQUENCE</scope>
    <source>
        <strain evidence="6">FW57</strain>
    </source>
</reference>
<dbReference type="SUPFAM" id="SSF53474">
    <property type="entry name" value="alpha/beta-Hydrolases"/>
    <property type="match status" value="1"/>
</dbReference>
<name>A0AAD4HWT8_9PEZI</name>
<dbReference type="GO" id="GO:0016787">
    <property type="term" value="F:hydrolase activity"/>
    <property type="evidence" value="ECO:0007669"/>
    <property type="project" value="UniProtKB-KW"/>
</dbReference>
<evidence type="ECO:0000256" key="2">
    <source>
        <dbReference type="ARBA" id="ARBA00022801"/>
    </source>
</evidence>
<organism evidence="6 7">
    <name type="scientific">Staphylotrichum longicolle</name>
    <dbReference type="NCBI Taxonomy" id="669026"/>
    <lineage>
        <taxon>Eukaryota</taxon>
        <taxon>Fungi</taxon>
        <taxon>Dikarya</taxon>
        <taxon>Ascomycota</taxon>
        <taxon>Pezizomycotina</taxon>
        <taxon>Sordariomycetes</taxon>
        <taxon>Sordariomycetidae</taxon>
        <taxon>Sordariales</taxon>
        <taxon>Chaetomiaceae</taxon>
        <taxon>Staphylotrichum</taxon>
    </lineage>
</organism>
<feature type="chain" id="PRO_5042292344" description="Peptidase S33 tripeptidyl aminopeptidase-like C-terminal domain-containing protein" evidence="3">
    <location>
        <begin position="23"/>
        <end position="595"/>
    </location>
</feature>
<comment type="caution">
    <text evidence="6">The sequence shown here is derived from an EMBL/GenBank/DDBJ whole genome shotgun (WGS) entry which is preliminary data.</text>
</comment>
<dbReference type="Proteomes" id="UP001197093">
    <property type="component" value="Unassembled WGS sequence"/>
</dbReference>
<evidence type="ECO:0000259" key="5">
    <source>
        <dbReference type="Pfam" id="PF08386"/>
    </source>
</evidence>
<feature type="signal peptide" evidence="3">
    <location>
        <begin position="1"/>
        <end position="22"/>
    </location>
</feature>
<dbReference type="PANTHER" id="PTHR43248:SF25">
    <property type="entry name" value="AB HYDROLASE-1 DOMAIN-CONTAINING PROTEIN-RELATED"/>
    <property type="match status" value="1"/>
</dbReference>
<dbReference type="InterPro" id="IPR051601">
    <property type="entry name" value="Serine_prot/Carboxylest_S33"/>
</dbReference>
<evidence type="ECO:0000256" key="1">
    <source>
        <dbReference type="ARBA" id="ARBA00010088"/>
    </source>
</evidence>
<evidence type="ECO:0008006" key="8">
    <source>
        <dbReference type="Google" id="ProtNLM"/>
    </source>
</evidence>
<evidence type="ECO:0000313" key="6">
    <source>
        <dbReference type="EMBL" id="KAG7285765.1"/>
    </source>
</evidence>
<keyword evidence="3" id="KW-0732">Signal</keyword>
<dbReference type="Pfam" id="PF08386">
    <property type="entry name" value="Abhydrolase_4"/>
    <property type="match status" value="1"/>
</dbReference>
<dbReference type="PANTHER" id="PTHR43248">
    <property type="entry name" value="2-SUCCINYL-6-HYDROXY-2,4-CYCLOHEXADIENE-1-CARBOXYLATE SYNTHASE"/>
    <property type="match status" value="1"/>
</dbReference>
<keyword evidence="7" id="KW-1185">Reference proteome</keyword>
<keyword evidence="2" id="KW-0378">Hydrolase</keyword>